<keyword evidence="8 12" id="KW-0408">Iron</keyword>
<keyword evidence="16" id="KW-1185">Reference proteome</keyword>
<dbReference type="SUPFAM" id="SSF56770">
    <property type="entry name" value="HydA/Nqo6-like"/>
    <property type="match status" value="1"/>
</dbReference>
<dbReference type="Gene3D" id="3.40.50.12280">
    <property type="match status" value="1"/>
</dbReference>
<feature type="binding site" evidence="12">
    <location>
        <position position="37"/>
    </location>
    <ligand>
        <name>[4Fe-4S] cluster</name>
        <dbReference type="ChEBI" id="CHEBI:49883"/>
    </ligand>
</feature>
<dbReference type="GO" id="GO:0008137">
    <property type="term" value="F:NADH dehydrogenase (ubiquinone) activity"/>
    <property type="evidence" value="ECO:0007669"/>
    <property type="project" value="InterPro"/>
</dbReference>
<evidence type="ECO:0000256" key="7">
    <source>
        <dbReference type="ARBA" id="ARBA00022967"/>
    </source>
</evidence>
<comment type="subcellular location">
    <subcellularLocation>
        <location evidence="12">Cell membrane</location>
        <topology evidence="12">Peripheral membrane protein</topology>
        <orientation evidence="12">Cytoplasmic side</orientation>
    </subcellularLocation>
</comment>
<gene>
    <name evidence="12" type="primary">nuoB</name>
    <name evidence="15" type="ORF">SAMN05443668_112105</name>
</gene>
<dbReference type="HAMAP" id="MF_01356">
    <property type="entry name" value="NDH1_NuoB"/>
    <property type="match status" value="1"/>
</dbReference>
<dbReference type="NCBIfam" id="TIGR01957">
    <property type="entry name" value="nuoB_fam"/>
    <property type="match status" value="1"/>
</dbReference>
<dbReference type="GO" id="GO:0015990">
    <property type="term" value="P:electron transport coupled proton transport"/>
    <property type="evidence" value="ECO:0007669"/>
    <property type="project" value="TreeGrafter"/>
</dbReference>
<dbReference type="GO" id="GO:0005886">
    <property type="term" value="C:plasma membrane"/>
    <property type="evidence" value="ECO:0007669"/>
    <property type="project" value="UniProtKB-SubCell"/>
</dbReference>
<dbReference type="EC" id="7.1.1.-" evidence="12"/>
<evidence type="ECO:0000256" key="5">
    <source>
        <dbReference type="ARBA" id="ARBA00022719"/>
    </source>
</evidence>
<dbReference type="PANTHER" id="PTHR11995">
    <property type="entry name" value="NADH DEHYDROGENASE"/>
    <property type="match status" value="1"/>
</dbReference>
<evidence type="ECO:0000256" key="8">
    <source>
        <dbReference type="ARBA" id="ARBA00023004"/>
    </source>
</evidence>
<dbReference type="InterPro" id="IPR006137">
    <property type="entry name" value="NADH_UbQ_OxRdtase-like_20kDa"/>
</dbReference>
<dbReference type="GO" id="GO:0050136">
    <property type="term" value="F:NADH dehydrogenase (quinone) (non-electrogenic) activity"/>
    <property type="evidence" value="ECO:0007669"/>
    <property type="project" value="UniProtKB-UniRule"/>
</dbReference>
<feature type="binding site" evidence="12">
    <location>
        <position position="103"/>
    </location>
    <ligand>
        <name>[4Fe-4S] cluster</name>
        <dbReference type="ChEBI" id="CHEBI:49883"/>
    </ligand>
</feature>
<evidence type="ECO:0000256" key="4">
    <source>
        <dbReference type="ARBA" id="ARBA00022485"/>
    </source>
</evidence>
<keyword evidence="5 12" id="KW-0874">Quinone</keyword>
<evidence type="ECO:0000313" key="16">
    <source>
        <dbReference type="Proteomes" id="UP000184440"/>
    </source>
</evidence>
<dbReference type="PROSITE" id="PS01150">
    <property type="entry name" value="COMPLEX1_20K"/>
    <property type="match status" value="1"/>
</dbReference>
<dbReference type="GO" id="GO:0051539">
    <property type="term" value="F:4 iron, 4 sulfur cluster binding"/>
    <property type="evidence" value="ECO:0007669"/>
    <property type="project" value="UniProtKB-KW"/>
</dbReference>
<proteinExistence type="inferred from homology"/>
<keyword evidence="7 12" id="KW-1278">Translocase</keyword>
<dbReference type="Proteomes" id="UP000184440">
    <property type="component" value="Unassembled WGS sequence"/>
</dbReference>
<dbReference type="PANTHER" id="PTHR11995:SF14">
    <property type="entry name" value="NADH DEHYDROGENASE [UBIQUINONE] IRON-SULFUR PROTEIN 7, MITOCHONDRIAL"/>
    <property type="match status" value="1"/>
</dbReference>
<comment type="function">
    <text evidence="12">NDH-1 shuttles electrons from NADH, via FMN and iron-sulfur (Fe-S) centers, to quinones in the respiratory chain. The immediate electron acceptor for the enzyme in this species is believed to be a menaquinone. Couples the redox reaction to proton translocation (for every two electrons transferred, four hydrogen ions are translocated across the cytoplasmic membrane), and thus conserves the redox energy in a proton gradient.</text>
</comment>
<dbReference type="InterPro" id="IPR006138">
    <property type="entry name" value="NADH_UQ_OxRdtase_20Kd_su"/>
</dbReference>
<dbReference type="AlphaFoldDB" id="A0A1M7RH20"/>
<dbReference type="GO" id="GO:0048038">
    <property type="term" value="F:quinone binding"/>
    <property type="evidence" value="ECO:0007669"/>
    <property type="project" value="UniProtKB-KW"/>
</dbReference>
<organism evidence="15 16">
    <name type="scientific">Cryptosporangium aurantiacum</name>
    <dbReference type="NCBI Taxonomy" id="134849"/>
    <lineage>
        <taxon>Bacteria</taxon>
        <taxon>Bacillati</taxon>
        <taxon>Actinomycetota</taxon>
        <taxon>Actinomycetes</taxon>
        <taxon>Cryptosporangiales</taxon>
        <taxon>Cryptosporangiaceae</taxon>
        <taxon>Cryptosporangium</taxon>
    </lineage>
</organism>
<evidence type="ECO:0000256" key="3">
    <source>
        <dbReference type="ARBA" id="ARBA00022475"/>
    </source>
</evidence>
<feature type="binding site" evidence="12">
    <location>
        <position position="38"/>
    </location>
    <ligand>
        <name>[4Fe-4S] cluster</name>
        <dbReference type="ChEBI" id="CHEBI:49883"/>
    </ligand>
</feature>
<keyword evidence="11 12" id="KW-0472">Membrane</keyword>
<dbReference type="NCBIfam" id="NF005012">
    <property type="entry name" value="PRK06411.1"/>
    <property type="match status" value="1"/>
</dbReference>
<keyword evidence="10 12" id="KW-0520">NAD</keyword>
<keyword evidence="3 12" id="KW-1003">Cell membrane</keyword>
<protein>
    <recommendedName>
        <fullName evidence="12">NADH-quinone oxidoreductase subunit B</fullName>
        <ecNumber evidence="12">7.1.1.-</ecNumber>
    </recommendedName>
    <alternativeName>
        <fullName evidence="12">NADH dehydrogenase I subunit B</fullName>
    </alternativeName>
    <alternativeName>
        <fullName evidence="12">NDH-1 subunit B</fullName>
    </alternativeName>
</protein>
<dbReference type="EMBL" id="FRCS01000012">
    <property type="protein sequence ID" value="SHN45547.1"/>
    <property type="molecule type" value="Genomic_DNA"/>
</dbReference>
<keyword evidence="6 12" id="KW-0479">Metal-binding</keyword>
<dbReference type="GO" id="GO:0005506">
    <property type="term" value="F:iron ion binding"/>
    <property type="evidence" value="ECO:0007669"/>
    <property type="project" value="UniProtKB-UniRule"/>
</dbReference>
<dbReference type="GO" id="GO:0009060">
    <property type="term" value="P:aerobic respiration"/>
    <property type="evidence" value="ECO:0007669"/>
    <property type="project" value="TreeGrafter"/>
</dbReference>
<dbReference type="RefSeq" id="WP_073262262.1">
    <property type="nucleotide sequence ID" value="NZ_FRCS01000012.1"/>
</dbReference>
<keyword evidence="4 12" id="KW-0004">4Fe-4S</keyword>
<evidence type="ECO:0000256" key="13">
    <source>
        <dbReference type="RuleBase" id="RU004464"/>
    </source>
</evidence>
<evidence type="ECO:0000256" key="2">
    <source>
        <dbReference type="ARBA" id="ARBA00022448"/>
    </source>
</evidence>
<feature type="domain" description="NADH:ubiquinone oxidoreductase-like 20kDa subunit" evidence="14">
    <location>
        <begin position="37"/>
        <end position="146"/>
    </location>
</feature>
<comment type="cofactor">
    <cofactor evidence="12">
        <name>[4Fe-4S] cluster</name>
        <dbReference type="ChEBI" id="CHEBI:49883"/>
    </cofactor>
    <text evidence="12">Binds 1 [4Fe-4S] cluster.</text>
</comment>
<evidence type="ECO:0000256" key="9">
    <source>
        <dbReference type="ARBA" id="ARBA00023014"/>
    </source>
</evidence>
<feature type="binding site" evidence="12">
    <location>
        <position position="132"/>
    </location>
    <ligand>
        <name>[4Fe-4S] cluster</name>
        <dbReference type="ChEBI" id="CHEBI:49883"/>
    </ligand>
</feature>
<name>A0A1M7RH20_9ACTN</name>
<comment type="similarity">
    <text evidence="1 12 13">Belongs to the complex I 20 kDa subunit family.</text>
</comment>
<comment type="subunit">
    <text evidence="12">NDH-1 is composed of 14 different subunits. Subunits NuoB, C, D, E, F, and G constitute the peripheral sector of the complex.</text>
</comment>
<comment type="catalytic activity">
    <reaction evidence="12">
        <text>a quinone + NADH + 5 H(+)(in) = a quinol + NAD(+) + 4 H(+)(out)</text>
        <dbReference type="Rhea" id="RHEA:57888"/>
        <dbReference type="ChEBI" id="CHEBI:15378"/>
        <dbReference type="ChEBI" id="CHEBI:24646"/>
        <dbReference type="ChEBI" id="CHEBI:57540"/>
        <dbReference type="ChEBI" id="CHEBI:57945"/>
        <dbReference type="ChEBI" id="CHEBI:132124"/>
    </reaction>
</comment>
<keyword evidence="2 12" id="KW-0813">Transport</keyword>
<dbReference type="STRING" id="134849.SAMN05443668_112105"/>
<evidence type="ECO:0000259" key="14">
    <source>
        <dbReference type="Pfam" id="PF01058"/>
    </source>
</evidence>
<dbReference type="FunFam" id="3.40.50.12280:FF:000004">
    <property type="entry name" value="NADH-quinone oxidoreductase subunit B"/>
    <property type="match status" value="1"/>
</dbReference>
<accession>A0A1M7RH20</accession>
<evidence type="ECO:0000256" key="1">
    <source>
        <dbReference type="ARBA" id="ARBA00009173"/>
    </source>
</evidence>
<reference evidence="15 16" key="1">
    <citation type="submission" date="2016-11" db="EMBL/GenBank/DDBJ databases">
        <authorList>
            <person name="Jaros S."/>
            <person name="Januszkiewicz K."/>
            <person name="Wedrychowicz H."/>
        </authorList>
    </citation>
    <scope>NUCLEOTIDE SEQUENCE [LARGE SCALE GENOMIC DNA]</scope>
    <source>
        <strain evidence="15 16">DSM 46144</strain>
    </source>
</reference>
<dbReference type="Pfam" id="PF01058">
    <property type="entry name" value="Oxidored_q6"/>
    <property type="match status" value="1"/>
</dbReference>
<sequence>MGLEEKLPGGVLVTTVEKIVNWSRKSSMWPATFGLACCAIEMMTTGAARYDFARFGMERFSATPRQADLMIVAGRVSQKMAPVLRQIYDQMPEPKWVLSMGVCASSGGMFNNYAIVQGVDHVVPVDMYLPGCPPRPEMLLDAVLKLHEKVMHEPLGPKRRAELAAAKADGTAKRYGTMPSSFRYDKTLRREWERAEAEGRAEQFRIETAARQNEAGVARK</sequence>
<dbReference type="OrthoDB" id="9786737at2"/>
<evidence type="ECO:0000313" key="15">
    <source>
        <dbReference type="EMBL" id="SHN45547.1"/>
    </source>
</evidence>
<evidence type="ECO:0000256" key="6">
    <source>
        <dbReference type="ARBA" id="ARBA00022723"/>
    </source>
</evidence>
<dbReference type="GO" id="GO:0045271">
    <property type="term" value="C:respiratory chain complex I"/>
    <property type="evidence" value="ECO:0007669"/>
    <property type="project" value="TreeGrafter"/>
</dbReference>
<keyword evidence="9 12" id="KW-0411">Iron-sulfur</keyword>
<evidence type="ECO:0000256" key="10">
    <source>
        <dbReference type="ARBA" id="ARBA00023027"/>
    </source>
</evidence>
<evidence type="ECO:0000256" key="11">
    <source>
        <dbReference type="ARBA" id="ARBA00023136"/>
    </source>
</evidence>
<evidence type="ECO:0000256" key="12">
    <source>
        <dbReference type="HAMAP-Rule" id="MF_01356"/>
    </source>
</evidence>